<accession>A0ACB9WBK8</accession>
<name>A0ACB9WBK8_CHAAC</name>
<reference evidence="1" key="1">
    <citation type="submission" date="2022-05" db="EMBL/GenBank/DDBJ databases">
        <title>Chromosome-level genome of Chaenocephalus aceratus.</title>
        <authorList>
            <person name="Park H."/>
        </authorList>
    </citation>
    <scope>NUCLEOTIDE SEQUENCE</scope>
    <source>
        <strain evidence="1">KU_202001</strain>
    </source>
</reference>
<organism evidence="1 2">
    <name type="scientific">Chaenocephalus aceratus</name>
    <name type="common">Blackfin icefish</name>
    <name type="synonym">Chaenichthys aceratus</name>
    <dbReference type="NCBI Taxonomy" id="36190"/>
    <lineage>
        <taxon>Eukaryota</taxon>
        <taxon>Metazoa</taxon>
        <taxon>Chordata</taxon>
        <taxon>Craniata</taxon>
        <taxon>Vertebrata</taxon>
        <taxon>Euteleostomi</taxon>
        <taxon>Actinopterygii</taxon>
        <taxon>Neopterygii</taxon>
        <taxon>Teleostei</taxon>
        <taxon>Neoteleostei</taxon>
        <taxon>Acanthomorphata</taxon>
        <taxon>Eupercaria</taxon>
        <taxon>Perciformes</taxon>
        <taxon>Notothenioidei</taxon>
        <taxon>Channichthyidae</taxon>
        <taxon>Chaenocephalus</taxon>
    </lineage>
</organism>
<dbReference type="EMBL" id="CM043800">
    <property type="protein sequence ID" value="KAI4810529.1"/>
    <property type="molecule type" value="Genomic_DNA"/>
</dbReference>
<sequence length="153" mass="18256">MDWILNLILLSALCSLSSCVLQPEFVLFKEKKTWREAQSFCREDCLDLATIEDLGDIETVLRSVEGQYDDAVWKGEQRWHWSITEKDFYKKGERDYFIWDIQEDTGFNCLQQRDTVCQRVHHHTTFNLMELAEKGGNVTEFQWKYFVRTTKQN</sequence>
<dbReference type="Proteomes" id="UP001057452">
    <property type="component" value="Chromosome 16"/>
</dbReference>
<keyword evidence="2" id="KW-1185">Reference proteome</keyword>
<evidence type="ECO:0000313" key="1">
    <source>
        <dbReference type="EMBL" id="KAI4810529.1"/>
    </source>
</evidence>
<gene>
    <name evidence="1" type="ORF">KUCAC02_013469</name>
</gene>
<comment type="caution">
    <text evidence="1">The sequence shown here is derived from an EMBL/GenBank/DDBJ whole genome shotgun (WGS) entry which is preliminary data.</text>
</comment>
<evidence type="ECO:0000313" key="2">
    <source>
        <dbReference type="Proteomes" id="UP001057452"/>
    </source>
</evidence>
<protein>
    <submittedName>
        <fullName evidence="1">Uncharacterized protein</fullName>
    </submittedName>
</protein>
<proteinExistence type="predicted"/>